<dbReference type="Pfam" id="PF06983">
    <property type="entry name" value="3-dmu-9_3-mt"/>
    <property type="match status" value="1"/>
</dbReference>
<reference evidence="2 3" key="1">
    <citation type="submission" date="2014-07" db="EMBL/GenBank/DDBJ databases">
        <title>Genome Sequence of Rhodococcus opacus Strain R7, a Biodegrader of Mono- and Polycyclic Aromatic Hydrocarbons.</title>
        <authorList>
            <person name="Di Gennaro P."/>
            <person name="Zampolli J."/>
            <person name="Presti I."/>
            <person name="Cappelletti M."/>
            <person name="D'Ursi P."/>
            <person name="Orro A."/>
            <person name="Mezzelani A."/>
            <person name="Milanesi L."/>
        </authorList>
    </citation>
    <scope>NUCLEOTIDE SEQUENCE [LARGE SCALE GENOMIC DNA]</scope>
    <source>
        <strain evidence="2 3">R7</strain>
    </source>
</reference>
<feature type="domain" description="PhnB-like" evidence="1">
    <location>
        <begin position="4"/>
        <end position="117"/>
    </location>
</feature>
<organism evidence="2 3">
    <name type="scientific">Rhodococcus opacus</name>
    <name type="common">Nocardia opaca</name>
    <dbReference type="NCBI Taxonomy" id="37919"/>
    <lineage>
        <taxon>Bacteria</taxon>
        <taxon>Bacillati</taxon>
        <taxon>Actinomycetota</taxon>
        <taxon>Actinomycetes</taxon>
        <taxon>Mycobacteriales</taxon>
        <taxon>Nocardiaceae</taxon>
        <taxon>Rhodococcus</taxon>
    </lineage>
</organism>
<dbReference type="Gene3D" id="3.10.180.10">
    <property type="entry name" value="2,3-Dihydroxybiphenyl 1,2-Dioxygenase, domain 1"/>
    <property type="match status" value="1"/>
</dbReference>
<evidence type="ECO:0000259" key="1">
    <source>
        <dbReference type="Pfam" id="PF06983"/>
    </source>
</evidence>
<dbReference type="PANTHER" id="PTHR33990">
    <property type="entry name" value="PROTEIN YJDN-RELATED"/>
    <property type="match status" value="1"/>
</dbReference>
<dbReference type="EMBL" id="CP008947">
    <property type="protein sequence ID" value="AII08623.1"/>
    <property type="molecule type" value="Genomic_DNA"/>
</dbReference>
<dbReference type="RefSeq" id="WP_037226042.1">
    <property type="nucleotide sequence ID" value="NZ_CP008947.1"/>
</dbReference>
<dbReference type="PANTHER" id="PTHR33990:SF2">
    <property type="entry name" value="PHNB-LIKE DOMAIN-CONTAINING PROTEIN"/>
    <property type="match status" value="1"/>
</dbReference>
<gene>
    <name evidence="2" type="ORF">EP51_30005</name>
</gene>
<keyword evidence="2" id="KW-0808">Transferase</keyword>
<dbReference type="CDD" id="cd06588">
    <property type="entry name" value="PhnB_like"/>
    <property type="match status" value="1"/>
</dbReference>
<dbReference type="Proteomes" id="UP000028488">
    <property type="component" value="Chromosome"/>
</dbReference>
<dbReference type="InterPro" id="IPR028973">
    <property type="entry name" value="PhnB-like"/>
</dbReference>
<dbReference type="InterPro" id="IPR009725">
    <property type="entry name" value="3_dmu_93_MTrfase"/>
</dbReference>
<dbReference type="AlphaFoldDB" id="A0A076ETV6"/>
<sequence length="158" mass="17882">MKPITPCLWFDTEGEEAAKFYTSLFPNSRITEVTHYGPDTPGPEGTVLTVSFEINGQPFIALNGGPQFTFDEAVSFEILCKDQAEVDRYWDALTGDGGEESQCGWVKDRFGVSWQVVPERLYELMRDPDTEKAQRAMQAMLKMRKLDVAELEKAFEQA</sequence>
<name>A0A076ETV6_RHOOP</name>
<dbReference type="GO" id="GO:0032259">
    <property type="term" value="P:methylation"/>
    <property type="evidence" value="ECO:0007669"/>
    <property type="project" value="UniProtKB-KW"/>
</dbReference>
<protein>
    <submittedName>
        <fullName evidence="2">3-demethylubiquinone-9 3-methyltransferase</fullName>
    </submittedName>
</protein>
<evidence type="ECO:0000313" key="3">
    <source>
        <dbReference type="Proteomes" id="UP000028488"/>
    </source>
</evidence>
<proteinExistence type="predicted"/>
<evidence type="ECO:0000313" key="2">
    <source>
        <dbReference type="EMBL" id="AII08623.1"/>
    </source>
</evidence>
<dbReference type="PIRSF" id="PIRSF021700">
    <property type="entry name" value="3_dmu_93_MTrfase"/>
    <property type="match status" value="1"/>
</dbReference>
<dbReference type="GO" id="GO:0008168">
    <property type="term" value="F:methyltransferase activity"/>
    <property type="evidence" value="ECO:0007669"/>
    <property type="project" value="UniProtKB-KW"/>
</dbReference>
<accession>A0A076ETV6</accession>
<keyword evidence="2" id="KW-0830">Ubiquinone</keyword>
<dbReference type="SUPFAM" id="SSF54593">
    <property type="entry name" value="Glyoxalase/Bleomycin resistance protein/Dihydroxybiphenyl dioxygenase"/>
    <property type="match status" value="1"/>
</dbReference>
<keyword evidence="2" id="KW-0489">Methyltransferase</keyword>
<dbReference type="InterPro" id="IPR029068">
    <property type="entry name" value="Glyas_Bleomycin-R_OHBP_Dase"/>
</dbReference>
<dbReference type="eggNOG" id="COG3865">
    <property type="taxonomic scope" value="Bacteria"/>
</dbReference>